<dbReference type="eggNOG" id="COG1680">
    <property type="taxonomic scope" value="Bacteria"/>
</dbReference>
<sequence length="374" mass="40101">MRYFVGWGSLLLIVSMQAGCSSIPVCRTVTPIIQAGDPVITALAAELQREHLAGTFDGLILVVQGEQVVFKTAYGCADRGGVIANQSAVISDMGSIAKTFTAAAVLQLAQSGQLSLSDTLAHYYPTAPDALKPITIQQLLGHSSGLDNFHNDSDFEVMDKAQAEARILALPLLARPGEKVAYSNAGYTLLAAIVETVSGQPFQTYIQQQLLTPLQLDNTGFYQDRRLAQANLARGYGGDAQGSTTYEKGLTWALVGAGGMVSSIDDLQRWSMALKQGSLFAAGAPNLVFSPANERWLLGSLAQTSSGDEVIIQMGGSTDYGYTALIQFIPERDLLLVLLLNAHNNKYANATHHRLSREHMLPILLSQAAPFTDI</sequence>
<dbReference type="InterPro" id="IPR012338">
    <property type="entry name" value="Beta-lactam/transpept-like"/>
</dbReference>
<dbReference type="PANTHER" id="PTHR46825">
    <property type="entry name" value="D-ALANYL-D-ALANINE-CARBOXYPEPTIDASE/ENDOPEPTIDASE AMPH"/>
    <property type="match status" value="1"/>
</dbReference>
<dbReference type="InterPro" id="IPR001466">
    <property type="entry name" value="Beta-lactam-related"/>
</dbReference>
<gene>
    <name evidence="3" type="ORF">AJE_13859</name>
</gene>
<dbReference type="Gene3D" id="3.40.710.10">
    <property type="entry name" value="DD-peptidase/beta-lactamase superfamily"/>
    <property type="match status" value="1"/>
</dbReference>
<accession>H3ZHA1</accession>
<keyword evidence="1" id="KW-0732">Signal</keyword>
<dbReference type="Proteomes" id="UP000012046">
    <property type="component" value="Unassembled WGS sequence"/>
</dbReference>
<dbReference type="AlphaFoldDB" id="H3ZHA1"/>
<reference evidence="3 4" key="1">
    <citation type="journal article" date="2012" name="J. Bacteriol.">
        <title>Genome Sequence of Extracellular-Protease-Producing Alishewanella jeotgali Isolated from Traditional Korean Fermented Seafood.</title>
        <authorList>
            <person name="Jung J."/>
            <person name="Chun J."/>
            <person name="Park W."/>
        </authorList>
    </citation>
    <scope>NUCLEOTIDE SEQUENCE [LARGE SCALE GENOMIC DNA]</scope>
    <source>
        <strain evidence="3 4">KCTC 22429</strain>
    </source>
</reference>
<dbReference type="STRING" id="1129374.AJE_13859"/>
<dbReference type="SUPFAM" id="SSF56601">
    <property type="entry name" value="beta-lactamase/transpeptidase-like"/>
    <property type="match status" value="1"/>
</dbReference>
<dbReference type="PATRIC" id="fig|1129374.4.peg.2742"/>
<proteinExistence type="predicted"/>
<feature type="domain" description="Beta-lactamase-related" evidence="2">
    <location>
        <begin position="59"/>
        <end position="349"/>
    </location>
</feature>
<name>H3ZHA1_9ALTE</name>
<protein>
    <submittedName>
        <fullName evidence="3">Beta-lactamase</fullName>
    </submittedName>
</protein>
<evidence type="ECO:0000256" key="1">
    <source>
        <dbReference type="SAM" id="SignalP"/>
    </source>
</evidence>
<dbReference type="PANTHER" id="PTHR46825:SF9">
    <property type="entry name" value="BETA-LACTAMASE-RELATED DOMAIN-CONTAINING PROTEIN"/>
    <property type="match status" value="1"/>
</dbReference>
<feature type="chain" id="PRO_5003591374" evidence="1">
    <location>
        <begin position="19"/>
        <end position="374"/>
    </location>
</feature>
<dbReference type="InterPro" id="IPR050491">
    <property type="entry name" value="AmpC-like"/>
</dbReference>
<dbReference type="RefSeq" id="WP_008951370.1">
    <property type="nucleotide sequence ID" value="NZ_AHTH01000047.1"/>
</dbReference>
<evidence type="ECO:0000259" key="2">
    <source>
        <dbReference type="Pfam" id="PF00144"/>
    </source>
</evidence>
<feature type="signal peptide" evidence="1">
    <location>
        <begin position="1"/>
        <end position="18"/>
    </location>
</feature>
<evidence type="ECO:0000313" key="4">
    <source>
        <dbReference type="Proteomes" id="UP000012046"/>
    </source>
</evidence>
<dbReference type="Pfam" id="PF00144">
    <property type="entry name" value="Beta-lactamase"/>
    <property type="match status" value="1"/>
</dbReference>
<organism evidence="3 4">
    <name type="scientific">Alishewanella jeotgali KCTC 22429</name>
    <dbReference type="NCBI Taxonomy" id="1129374"/>
    <lineage>
        <taxon>Bacteria</taxon>
        <taxon>Pseudomonadati</taxon>
        <taxon>Pseudomonadota</taxon>
        <taxon>Gammaproteobacteria</taxon>
        <taxon>Alteromonadales</taxon>
        <taxon>Alteromonadaceae</taxon>
        <taxon>Alishewanella</taxon>
    </lineage>
</organism>
<evidence type="ECO:0000313" key="3">
    <source>
        <dbReference type="EMBL" id="EHR40057.1"/>
    </source>
</evidence>
<comment type="caution">
    <text evidence="3">The sequence shown here is derived from an EMBL/GenBank/DDBJ whole genome shotgun (WGS) entry which is preliminary data.</text>
</comment>
<dbReference type="EMBL" id="AHTH01000047">
    <property type="protein sequence ID" value="EHR40057.1"/>
    <property type="molecule type" value="Genomic_DNA"/>
</dbReference>
<keyword evidence="4" id="KW-1185">Reference proteome</keyword>